<feature type="region of interest" description="Disordered" evidence="1">
    <location>
        <begin position="71"/>
        <end position="108"/>
    </location>
</feature>
<gene>
    <name evidence="2" type="ORF">GYMLUDRAFT_142195</name>
</gene>
<dbReference type="HOGENOM" id="CLU_142395_0_0_1"/>
<keyword evidence="3" id="KW-1185">Reference proteome</keyword>
<protein>
    <submittedName>
        <fullName evidence="2">Uncharacterized protein</fullName>
    </submittedName>
</protein>
<feature type="compositionally biased region" description="Basic residues" evidence="1">
    <location>
        <begin position="91"/>
        <end position="108"/>
    </location>
</feature>
<evidence type="ECO:0000313" key="2">
    <source>
        <dbReference type="EMBL" id="KIK62720.1"/>
    </source>
</evidence>
<sequence length="108" mass="11943">MNSVNSSTGFSGFQLRSGFSPCIIPPLIPSLPSDSPPADFDAHGFLQQIQLDILEAQDSLLSAKISQACAHNRERRPNPDLKSGDKVLLRTLHRKNEYKRKGDKRAAK</sequence>
<reference evidence="2 3" key="1">
    <citation type="submission" date="2014-04" db="EMBL/GenBank/DDBJ databases">
        <title>Evolutionary Origins and Diversification of the Mycorrhizal Mutualists.</title>
        <authorList>
            <consortium name="DOE Joint Genome Institute"/>
            <consortium name="Mycorrhizal Genomics Consortium"/>
            <person name="Kohler A."/>
            <person name="Kuo A."/>
            <person name="Nagy L.G."/>
            <person name="Floudas D."/>
            <person name="Copeland A."/>
            <person name="Barry K.W."/>
            <person name="Cichocki N."/>
            <person name="Veneault-Fourrey C."/>
            <person name="LaButti K."/>
            <person name="Lindquist E.A."/>
            <person name="Lipzen A."/>
            <person name="Lundell T."/>
            <person name="Morin E."/>
            <person name="Murat C."/>
            <person name="Riley R."/>
            <person name="Ohm R."/>
            <person name="Sun H."/>
            <person name="Tunlid A."/>
            <person name="Henrissat B."/>
            <person name="Grigoriev I.V."/>
            <person name="Hibbett D.S."/>
            <person name="Martin F."/>
        </authorList>
    </citation>
    <scope>NUCLEOTIDE SEQUENCE [LARGE SCALE GENOMIC DNA]</scope>
    <source>
        <strain evidence="2 3">FD-317 M1</strain>
    </source>
</reference>
<name>A0A0D0BFN8_9AGAR</name>
<feature type="compositionally biased region" description="Basic and acidic residues" evidence="1">
    <location>
        <begin position="71"/>
        <end position="88"/>
    </location>
</feature>
<accession>A0A0D0BFN8</accession>
<dbReference type="EMBL" id="KN834766">
    <property type="protein sequence ID" value="KIK62720.1"/>
    <property type="molecule type" value="Genomic_DNA"/>
</dbReference>
<dbReference type="OrthoDB" id="3268967at2759"/>
<proteinExistence type="predicted"/>
<feature type="non-terminal residue" evidence="2">
    <location>
        <position position="108"/>
    </location>
</feature>
<evidence type="ECO:0000256" key="1">
    <source>
        <dbReference type="SAM" id="MobiDB-lite"/>
    </source>
</evidence>
<organism evidence="2 3">
    <name type="scientific">Collybiopsis luxurians FD-317 M1</name>
    <dbReference type="NCBI Taxonomy" id="944289"/>
    <lineage>
        <taxon>Eukaryota</taxon>
        <taxon>Fungi</taxon>
        <taxon>Dikarya</taxon>
        <taxon>Basidiomycota</taxon>
        <taxon>Agaricomycotina</taxon>
        <taxon>Agaricomycetes</taxon>
        <taxon>Agaricomycetidae</taxon>
        <taxon>Agaricales</taxon>
        <taxon>Marasmiineae</taxon>
        <taxon>Omphalotaceae</taxon>
        <taxon>Collybiopsis</taxon>
        <taxon>Collybiopsis luxurians</taxon>
    </lineage>
</organism>
<evidence type="ECO:0000313" key="3">
    <source>
        <dbReference type="Proteomes" id="UP000053593"/>
    </source>
</evidence>
<dbReference type="Proteomes" id="UP000053593">
    <property type="component" value="Unassembled WGS sequence"/>
</dbReference>
<dbReference type="AlphaFoldDB" id="A0A0D0BFN8"/>